<dbReference type="Gene3D" id="1.10.10.10">
    <property type="entry name" value="Winged helix-like DNA-binding domain superfamily/Winged helix DNA-binding domain"/>
    <property type="match status" value="1"/>
</dbReference>
<dbReference type="RefSeq" id="WP_310260282.1">
    <property type="nucleotide sequence ID" value="NZ_JAVDWA010000005.1"/>
</dbReference>
<dbReference type="SMART" id="SM00347">
    <property type="entry name" value="HTH_MARR"/>
    <property type="match status" value="1"/>
</dbReference>
<evidence type="ECO:0000256" key="1">
    <source>
        <dbReference type="ARBA" id="ARBA00023015"/>
    </source>
</evidence>
<dbReference type="InterPro" id="IPR036388">
    <property type="entry name" value="WH-like_DNA-bd_sf"/>
</dbReference>
<dbReference type="InterPro" id="IPR000835">
    <property type="entry name" value="HTH_MarR-typ"/>
</dbReference>
<keyword evidence="3" id="KW-0804">Transcription</keyword>
<evidence type="ECO:0000259" key="4">
    <source>
        <dbReference type="PROSITE" id="PS50995"/>
    </source>
</evidence>
<keyword evidence="1" id="KW-0805">Transcription regulation</keyword>
<name>A0ABU1U3F8_9BACL</name>
<dbReference type="PRINTS" id="PR00598">
    <property type="entry name" value="HTHMARR"/>
</dbReference>
<reference evidence="5 6" key="1">
    <citation type="submission" date="2023-07" db="EMBL/GenBank/DDBJ databases">
        <title>Sorghum-associated microbial communities from plants grown in Nebraska, USA.</title>
        <authorList>
            <person name="Schachtman D."/>
        </authorList>
    </citation>
    <scope>NUCLEOTIDE SEQUENCE [LARGE SCALE GENOMIC DNA]</scope>
    <source>
        <strain evidence="5 6">BE211</strain>
    </source>
</reference>
<accession>A0ABU1U3F8</accession>
<evidence type="ECO:0000256" key="3">
    <source>
        <dbReference type="ARBA" id="ARBA00023163"/>
    </source>
</evidence>
<feature type="domain" description="HTH marR-type" evidence="4">
    <location>
        <begin position="1"/>
        <end position="136"/>
    </location>
</feature>
<dbReference type="SUPFAM" id="SSF46785">
    <property type="entry name" value="Winged helix' DNA-binding domain"/>
    <property type="match status" value="1"/>
</dbReference>
<gene>
    <name evidence="5" type="ORF">J2X07_003010</name>
</gene>
<keyword evidence="2 5" id="KW-0238">DNA-binding</keyword>
<evidence type="ECO:0000256" key="2">
    <source>
        <dbReference type="ARBA" id="ARBA00023125"/>
    </source>
</evidence>
<evidence type="ECO:0000313" key="6">
    <source>
        <dbReference type="Proteomes" id="UP001258181"/>
    </source>
</evidence>
<dbReference type="PANTHER" id="PTHR42756">
    <property type="entry name" value="TRANSCRIPTIONAL REGULATOR, MARR"/>
    <property type="match status" value="1"/>
</dbReference>
<dbReference type="PROSITE" id="PS50995">
    <property type="entry name" value="HTH_MARR_2"/>
    <property type="match status" value="1"/>
</dbReference>
<dbReference type="InterPro" id="IPR036390">
    <property type="entry name" value="WH_DNA-bd_sf"/>
</dbReference>
<dbReference type="GO" id="GO:0003677">
    <property type="term" value="F:DNA binding"/>
    <property type="evidence" value="ECO:0007669"/>
    <property type="project" value="UniProtKB-KW"/>
</dbReference>
<dbReference type="Pfam" id="PF01047">
    <property type="entry name" value="MarR"/>
    <property type="match status" value="1"/>
</dbReference>
<dbReference type="PANTHER" id="PTHR42756:SF1">
    <property type="entry name" value="TRANSCRIPTIONAL REPRESSOR OF EMRAB OPERON"/>
    <property type="match status" value="1"/>
</dbReference>
<dbReference type="EMBL" id="JAVDWA010000005">
    <property type="protein sequence ID" value="MDR7074020.1"/>
    <property type="molecule type" value="Genomic_DNA"/>
</dbReference>
<comment type="caution">
    <text evidence="5">The sequence shown here is derived from an EMBL/GenBank/DDBJ whole genome shotgun (WGS) entry which is preliminary data.</text>
</comment>
<evidence type="ECO:0000313" key="5">
    <source>
        <dbReference type="EMBL" id="MDR7074020.1"/>
    </source>
</evidence>
<dbReference type="Proteomes" id="UP001258181">
    <property type="component" value="Unassembled WGS sequence"/>
</dbReference>
<proteinExistence type="predicted"/>
<protein>
    <submittedName>
        <fullName evidence="5">DNA-binding MarR family transcriptional regulator</fullName>
    </submittedName>
</protein>
<sequence length="139" mass="15836">MNEKSVETIQFEMATLVRYVTSVSSDKNGKLDRSGYLLLHRLSSQGSTGVKTLANEFHLDISTVSRQAAALEQKGYASRIPDPTDRRAYSYQITDNGKKELAAYKKERMNKVKNLLKGWSEEECEMFGQLLKKFNRSFS</sequence>
<keyword evidence="6" id="KW-1185">Reference proteome</keyword>
<organism evidence="5 6">
    <name type="scientific">Fictibacillus barbaricus</name>
    <dbReference type="NCBI Taxonomy" id="182136"/>
    <lineage>
        <taxon>Bacteria</taxon>
        <taxon>Bacillati</taxon>
        <taxon>Bacillota</taxon>
        <taxon>Bacilli</taxon>
        <taxon>Bacillales</taxon>
        <taxon>Fictibacillaceae</taxon>
        <taxon>Fictibacillus</taxon>
    </lineage>
</organism>